<dbReference type="GO" id="GO:0016829">
    <property type="term" value="F:lyase activity"/>
    <property type="evidence" value="ECO:0007669"/>
    <property type="project" value="UniProtKB-KW"/>
</dbReference>
<comment type="catalytic activity">
    <reaction evidence="1">
        <text>an N-(acyl)-sphingosylphosphoethanolamine = an N-(acyl)-sphingosyl-1,3-cyclic phosphate + ethanolamine</text>
        <dbReference type="Rhea" id="RHEA:60648"/>
        <dbReference type="ChEBI" id="CHEBI:57603"/>
        <dbReference type="ChEBI" id="CHEBI:143891"/>
        <dbReference type="ChEBI" id="CHEBI:143892"/>
    </reaction>
</comment>
<dbReference type="AlphaFoldDB" id="A0AAJ7P9G5"/>
<dbReference type="Proteomes" id="UP000694867">
    <property type="component" value="Unplaced"/>
</dbReference>
<evidence type="ECO:0000256" key="1">
    <source>
        <dbReference type="ARBA" id="ARBA00000110"/>
    </source>
</evidence>
<accession>A0AAJ7P9G5</accession>
<keyword evidence="5" id="KW-0456">Lyase</keyword>
<gene>
    <name evidence="7" type="primary">LOC108864120</name>
</gene>
<keyword evidence="4" id="KW-1015">Disulfide bond</keyword>
<evidence type="ECO:0000256" key="3">
    <source>
        <dbReference type="ARBA" id="ARBA00022842"/>
    </source>
</evidence>
<dbReference type="GO" id="GO:0008081">
    <property type="term" value="F:phosphoric diester hydrolase activity"/>
    <property type="evidence" value="ECO:0007669"/>
    <property type="project" value="InterPro"/>
</dbReference>
<dbReference type="GeneID" id="108864120"/>
<dbReference type="KEGG" id="goe:108864120"/>
<evidence type="ECO:0000256" key="5">
    <source>
        <dbReference type="ARBA" id="ARBA00023239"/>
    </source>
</evidence>
<organism evidence="6 7">
    <name type="scientific">Galendromus occidentalis</name>
    <name type="common">western predatory mite</name>
    <dbReference type="NCBI Taxonomy" id="34638"/>
    <lineage>
        <taxon>Eukaryota</taxon>
        <taxon>Metazoa</taxon>
        <taxon>Ecdysozoa</taxon>
        <taxon>Arthropoda</taxon>
        <taxon>Chelicerata</taxon>
        <taxon>Arachnida</taxon>
        <taxon>Acari</taxon>
        <taxon>Parasitiformes</taxon>
        <taxon>Mesostigmata</taxon>
        <taxon>Gamasina</taxon>
        <taxon>Phytoseioidea</taxon>
        <taxon>Phytoseiidae</taxon>
        <taxon>Typhlodrominae</taxon>
        <taxon>Galendromus</taxon>
    </lineage>
</organism>
<evidence type="ECO:0000256" key="2">
    <source>
        <dbReference type="ARBA" id="ARBA00022723"/>
    </source>
</evidence>
<dbReference type="InterPro" id="IPR017946">
    <property type="entry name" value="PLC-like_Pdiesterase_TIM-brl"/>
</dbReference>
<dbReference type="SUPFAM" id="SSF51695">
    <property type="entry name" value="PLC-like phosphodiesterases"/>
    <property type="match status" value="1"/>
</dbReference>
<protein>
    <submittedName>
        <fullName evidence="7">Phospholipase D SpeSicTox-betaIB4-like</fullName>
    </submittedName>
</protein>
<dbReference type="RefSeq" id="XP_018494630.1">
    <property type="nucleotide sequence ID" value="XM_018639114.1"/>
</dbReference>
<keyword evidence="2" id="KW-0479">Metal-binding</keyword>
<dbReference type="GO" id="GO:0006629">
    <property type="term" value="P:lipid metabolic process"/>
    <property type="evidence" value="ECO:0007669"/>
    <property type="project" value="InterPro"/>
</dbReference>
<reference evidence="7" key="1">
    <citation type="submission" date="2025-08" db="UniProtKB">
        <authorList>
            <consortium name="RefSeq"/>
        </authorList>
    </citation>
    <scope>IDENTIFICATION</scope>
</reference>
<evidence type="ECO:0000313" key="7">
    <source>
        <dbReference type="RefSeq" id="XP_018494630.1"/>
    </source>
</evidence>
<proteinExistence type="predicted"/>
<keyword evidence="6" id="KW-1185">Reference proteome</keyword>
<keyword evidence="3" id="KW-0460">Magnesium</keyword>
<dbReference type="GO" id="GO:0046872">
    <property type="term" value="F:metal ion binding"/>
    <property type="evidence" value="ECO:0007669"/>
    <property type="project" value="UniProtKB-KW"/>
</dbReference>
<sequence length="306" mass="35100">MVNSIEEIDYYLELGANGIEADVVFAANGTVLRLHHGVPCDCFRRCYQSAVFTDYLDHVRNLRSSRGRGFIMLMLDLKLENFEMSLEAQRFAGRDLFSKLVDHLWHDVPATERLHVLLSIPSVRRRYFFGGLLEEMSAEKKEDYRNQIAFDVGMNGAPHEIESMYTSLGISERIWQGDGISNCFIQMRPDRRLREVLALRDEPKGYVHKVYYWTADMTTTIEHGLAMGVDAFITNHPERVNRLVSANSRMYRLANGSDVPWEKIISKSTPGDPSGYLQMWSDTWSNISDMASQAGVYVSKFFMLGR</sequence>
<dbReference type="Gene3D" id="3.20.20.190">
    <property type="entry name" value="Phosphatidylinositol (PI) phosphodiesterase"/>
    <property type="match status" value="1"/>
</dbReference>
<evidence type="ECO:0000313" key="6">
    <source>
        <dbReference type="Proteomes" id="UP000694867"/>
    </source>
</evidence>
<evidence type="ECO:0000256" key="4">
    <source>
        <dbReference type="ARBA" id="ARBA00023157"/>
    </source>
</evidence>
<name>A0AAJ7P9G5_9ACAR</name>